<dbReference type="InterPro" id="IPR014718">
    <property type="entry name" value="GH-type_carb-bd"/>
</dbReference>
<evidence type="ECO:0000313" key="1">
    <source>
        <dbReference type="EMBL" id="SMD30351.1"/>
    </source>
</evidence>
<dbReference type="Pfam" id="PF01263">
    <property type="entry name" value="Aldose_epim"/>
    <property type="match status" value="1"/>
</dbReference>
<protein>
    <submittedName>
        <fullName evidence="1">Aldose 1-epimerase</fullName>
    </submittedName>
</protein>
<dbReference type="CDD" id="cd01081">
    <property type="entry name" value="Aldose_epim"/>
    <property type="match status" value="1"/>
</dbReference>
<comment type="caution">
    <text evidence="1">The sequence shown here is derived from an EMBL/GenBank/DDBJ whole genome shotgun (WGS) entry which is preliminary data.</text>
</comment>
<proteinExistence type="predicted"/>
<gene>
    <name evidence="1" type="ORF">SAMN02745355_0229</name>
</gene>
<dbReference type="Proteomes" id="UP000192315">
    <property type="component" value="Unassembled WGS sequence"/>
</dbReference>
<keyword evidence="2" id="KW-1185">Reference proteome</keyword>
<dbReference type="InterPro" id="IPR008183">
    <property type="entry name" value="Aldose_1/G6P_1-epimerase"/>
</dbReference>
<dbReference type="GO" id="GO:0004034">
    <property type="term" value="F:aldose 1-epimerase activity"/>
    <property type="evidence" value="ECO:0007669"/>
    <property type="project" value="TreeGrafter"/>
</dbReference>
<dbReference type="AlphaFoldDB" id="A0A8G2FVP0"/>
<evidence type="ECO:0000313" key="2">
    <source>
        <dbReference type="Proteomes" id="UP000192315"/>
    </source>
</evidence>
<dbReference type="GO" id="GO:0006006">
    <property type="term" value="P:glucose metabolic process"/>
    <property type="evidence" value="ECO:0007669"/>
    <property type="project" value="TreeGrafter"/>
</dbReference>
<accession>A0A8G2FVP0</accession>
<dbReference type="RefSeq" id="WP_084272369.1">
    <property type="nucleotide sequence ID" value="NZ_FWYE01000001.1"/>
</dbReference>
<dbReference type="GO" id="GO:0033499">
    <property type="term" value="P:galactose catabolic process via UDP-galactose, Leloir pathway"/>
    <property type="evidence" value="ECO:0007669"/>
    <property type="project" value="TreeGrafter"/>
</dbReference>
<sequence length="265" mass="30211">MIISFNRSLLEVSSTGAYIKSLVLDGEKIINDSHDGNDTHGGSAVLFPFGNRIRNAEYKYNNINYKLPKNNGENSIHGLVRDKIFNVIVLCNKIEFFMDFNDESYPGNAFINVSYILNERSFRTDFTVTSKNEKIPVEIGFHPYFYFPDKCIFRSGKIMMLNYLDEYFPDGTLSDTSINGSDISKLSIDNCFYVHGPVILEGNKKIRIDRENMDYLVIYTGLYEKTKSIAVEPMTGAPDVYNNKIGLIELNKGESFHCSYTINLI</sequence>
<dbReference type="EMBL" id="FWYE01000001">
    <property type="protein sequence ID" value="SMD30351.1"/>
    <property type="molecule type" value="Genomic_DNA"/>
</dbReference>
<dbReference type="Gene3D" id="2.70.98.10">
    <property type="match status" value="1"/>
</dbReference>
<dbReference type="InterPro" id="IPR011013">
    <property type="entry name" value="Gal_mutarotase_sf_dom"/>
</dbReference>
<name>A0A8G2FVP0_PICTO</name>
<dbReference type="GO" id="GO:0030246">
    <property type="term" value="F:carbohydrate binding"/>
    <property type="evidence" value="ECO:0007669"/>
    <property type="project" value="InterPro"/>
</dbReference>
<dbReference type="PANTHER" id="PTHR10091">
    <property type="entry name" value="ALDOSE-1-EPIMERASE"/>
    <property type="match status" value="1"/>
</dbReference>
<dbReference type="PANTHER" id="PTHR10091:SF0">
    <property type="entry name" value="GALACTOSE MUTAROTASE"/>
    <property type="match status" value="1"/>
</dbReference>
<organism evidence="1 2">
    <name type="scientific">Picrophilus torridus (strain ATCC 700027 / DSM 9790 / JCM 10055 / NBRC 100828 / KAW 2/3)</name>
    <dbReference type="NCBI Taxonomy" id="1122961"/>
    <lineage>
        <taxon>Archaea</taxon>
        <taxon>Methanobacteriati</taxon>
        <taxon>Thermoplasmatota</taxon>
        <taxon>Thermoplasmata</taxon>
        <taxon>Thermoplasmatales</taxon>
        <taxon>Picrophilaceae</taxon>
        <taxon>Picrophilus</taxon>
    </lineage>
</organism>
<reference evidence="1 2" key="1">
    <citation type="submission" date="2017-04" db="EMBL/GenBank/DDBJ databases">
        <authorList>
            <person name="Varghese N."/>
            <person name="Submissions S."/>
        </authorList>
    </citation>
    <scope>NUCLEOTIDE SEQUENCE [LARGE SCALE GENOMIC DNA]</scope>
    <source>
        <strain evidence="1 2">DSM 9789</strain>
    </source>
</reference>
<dbReference type="SUPFAM" id="SSF74650">
    <property type="entry name" value="Galactose mutarotase-like"/>
    <property type="match status" value="1"/>
</dbReference>